<evidence type="ECO:0000313" key="2">
    <source>
        <dbReference type="Proteomes" id="UP000285305"/>
    </source>
</evidence>
<proteinExistence type="predicted"/>
<dbReference type="EMBL" id="QSHQ01000071">
    <property type="protein sequence ID" value="RHC23229.1"/>
    <property type="molecule type" value="Genomic_DNA"/>
</dbReference>
<dbReference type="AlphaFoldDB" id="A0A413ZHP4"/>
<sequence length="67" mass="8213">METNYVILLDYSSGEIIKIRLSDKEIQKSESYEDFEMFLSTIESKYNFRLKDCYWMSVEYLKERSYI</sequence>
<reference evidence="1 2" key="1">
    <citation type="submission" date="2018-08" db="EMBL/GenBank/DDBJ databases">
        <title>A genome reference for cultivated species of the human gut microbiota.</title>
        <authorList>
            <person name="Zou Y."/>
            <person name="Xue W."/>
            <person name="Luo G."/>
        </authorList>
    </citation>
    <scope>NUCLEOTIDE SEQUENCE [LARGE SCALE GENOMIC DNA]</scope>
    <source>
        <strain evidence="1 2">AM36-9BH</strain>
    </source>
</reference>
<evidence type="ECO:0000313" key="1">
    <source>
        <dbReference type="EMBL" id="RHC23229.1"/>
    </source>
</evidence>
<dbReference type="Proteomes" id="UP000285305">
    <property type="component" value="Unassembled WGS sequence"/>
</dbReference>
<accession>A0A413ZHP4</accession>
<protein>
    <submittedName>
        <fullName evidence="1">Uncharacterized protein</fullName>
    </submittedName>
</protein>
<organism evidence="1 2">
    <name type="scientific">Bacteroides stercoris</name>
    <dbReference type="NCBI Taxonomy" id="46506"/>
    <lineage>
        <taxon>Bacteria</taxon>
        <taxon>Pseudomonadati</taxon>
        <taxon>Bacteroidota</taxon>
        <taxon>Bacteroidia</taxon>
        <taxon>Bacteroidales</taxon>
        <taxon>Bacteroidaceae</taxon>
        <taxon>Bacteroides</taxon>
    </lineage>
</organism>
<comment type="caution">
    <text evidence="1">The sequence shown here is derived from an EMBL/GenBank/DDBJ whole genome shotgun (WGS) entry which is preliminary data.</text>
</comment>
<gene>
    <name evidence="1" type="ORF">DW853_17840</name>
</gene>
<name>A0A413ZHP4_BACSE</name>